<dbReference type="EMBL" id="JAUJEA010000008">
    <property type="protein sequence ID" value="MDN5203774.1"/>
    <property type="molecule type" value="Genomic_DNA"/>
</dbReference>
<gene>
    <name evidence="1" type="ORF">QQ008_20455</name>
</gene>
<organism evidence="1 2">
    <name type="scientific">Splendidivirga corallicola</name>
    <dbReference type="NCBI Taxonomy" id="3051826"/>
    <lineage>
        <taxon>Bacteria</taxon>
        <taxon>Pseudomonadati</taxon>
        <taxon>Bacteroidota</taxon>
        <taxon>Cytophagia</taxon>
        <taxon>Cytophagales</taxon>
        <taxon>Splendidivirgaceae</taxon>
        <taxon>Splendidivirga</taxon>
    </lineage>
</organism>
<evidence type="ECO:0000313" key="2">
    <source>
        <dbReference type="Proteomes" id="UP001172082"/>
    </source>
</evidence>
<keyword evidence="2" id="KW-1185">Reference proteome</keyword>
<comment type="caution">
    <text evidence="1">The sequence shown here is derived from an EMBL/GenBank/DDBJ whole genome shotgun (WGS) entry which is preliminary data.</text>
</comment>
<evidence type="ECO:0000313" key="1">
    <source>
        <dbReference type="EMBL" id="MDN5203774.1"/>
    </source>
</evidence>
<protein>
    <submittedName>
        <fullName evidence="1">YdcF family protein</fullName>
    </submittedName>
</protein>
<reference evidence="1" key="1">
    <citation type="submission" date="2023-06" db="EMBL/GenBank/DDBJ databases">
        <title>Genomic of Parafulvivirga corallium.</title>
        <authorList>
            <person name="Wang G."/>
        </authorList>
    </citation>
    <scope>NUCLEOTIDE SEQUENCE</scope>
    <source>
        <strain evidence="1">BMA10</strain>
    </source>
</reference>
<dbReference type="Proteomes" id="UP001172082">
    <property type="component" value="Unassembled WGS sequence"/>
</dbReference>
<sequence length="206" mass="23386">MNRLMELAVRILCDSRPDIKTDGVFIFGQTSDNQMSVFKTAVRLIDKNKTNKVLLLKTPAKSGYPGFEVWKNELIQMGIPQDRIEGVQMADSISLNTLTESQALIAHCKNRAYNSIAISAAPFHQIRSYMTVVTVLRELNSKLKVYSQPGFPLSWTENVKHSQGTLQGQRKDLILEEMKRIETYQKKGDLGSTDLVLDYLDTREDM</sequence>
<accession>A0ABT8KUE4</accession>
<proteinExistence type="predicted"/>
<dbReference type="RefSeq" id="WP_346753797.1">
    <property type="nucleotide sequence ID" value="NZ_JAUJEA010000008.1"/>
</dbReference>
<name>A0ABT8KUE4_9BACT</name>